<proteinExistence type="predicted"/>
<gene>
    <name evidence="2" type="ORF">TSUD_243200</name>
</gene>
<accession>A0A2Z6PIY0</accession>
<feature type="region of interest" description="Disordered" evidence="1">
    <location>
        <begin position="1"/>
        <end position="20"/>
    </location>
</feature>
<evidence type="ECO:0000256" key="1">
    <source>
        <dbReference type="SAM" id="MobiDB-lite"/>
    </source>
</evidence>
<dbReference type="EMBL" id="DF974725">
    <property type="protein sequence ID" value="GAU50275.1"/>
    <property type="molecule type" value="Genomic_DNA"/>
</dbReference>
<dbReference type="OrthoDB" id="1429916at2759"/>
<dbReference type="Proteomes" id="UP000242715">
    <property type="component" value="Unassembled WGS sequence"/>
</dbReference>
<keyword evidence="3" id="KW-1185">Reference proteome</keyword>
<name>A0A2Z6PIY0_TRISU</name>
<evidence type="ECO:0000313" key="2">
    <source>
        <dbReference type="EMBL" id="GAU50275.1"/>
    </source>
</evidence>
<evidence type="ECO:0008006" key="4">
    <source>
        <dbReference type="Google" id="ProtNLM"/>
    </source>
</evidence>
<evidence type="ECO:0000313" key="3">
    <source>
        <dbReference type="Proteomes" id="UP000242715"/>
    </source>
</evidence>
<organism evidence="2 3">
    <name type="scientific">Trifolium subterraneum</name>
    <name type="common">Subterranean clover</name>
    <dbReference type="NCBI Taxonomy" id="3900"/>
    <lineage>
        <taxon>Eukaryota</taxon>
        <taxon>Viridiplantae</taxon>
        <taxon>Streptophyta</taxon>
        <taxon>Embryophyta</taxon>
        <taxon>Tracheophyta</taxon>
        <taxon>Spermatophyta</taxon>
        <taxon>Magnoliopsida</taxon>
        <taxon>eudicotyledons</taxon>
        <taxon>Gunneridae</taxon>
        <taxon>Pentapetalae</taxon>
        <taxon>rosids</taxon>
        <taxon>fabids</taxon>
        <taxon>Fabales</taxon>
        <taxon>Fabaceae</taxon>
        <taxon>Papilionoideae</taxon>
        <taxon>50 kb inversion clade</taxon>
        <taxon>NPAAA clade</taxon>
        <taxon>Hologalegina</taxon>
        <taxon>IRL clade</taxon>
        <taxon>Trifolieae</taxon>
        <taxon>Trifolium</taxon>
    </lineage>
</organism>
<dbReference type="AlphaFoldDB" id="A0A2Z6PIY0"/>
<protein>
    <recommendedName>
        <fullName evidence="4">Reverse transcriptase zinc-binding domain-containing protein</fullName>
    </recommendedName>
</protein>
<sequence>MACSIDRRLTNPPLHQSTATTASSSIDDHLFGHVTHLNLSSDSYPTLLTTRSPVESFAFKHIWKSGAPLRGVIGTVEASCPLCGGEVETSRHLFLHFRFAAGICHPSSTLLLRASALPSASLKIAPNPQLDNN</sequence>
<reference evidence="3" key="1">
    <citation type="journal article" date="2017" name="Front. Plant Sci.">
        <title>Climate Clever Clovers: New Paradigm to Reduce the Environmental Footprint of Ruminants by Breeding Low Methanogenic Forages Utilizing Haplotype Variation.</title>
        <authorList>
            <person name="Kaur P."/>
            <person name="Appels R."/>
            <person name="Bayer P.E."/>
            <person name="Keeble-Gagnere G."/>
            <person name="Wang J."/>
            <person name="Hirakawa H."/>
            <person name="Shirasawa K."/>
            <person name="Vercoe P."/>
            <person name="Stefanova K."/>
            <person name="Durmic Z."/>
            <person name="Nichols P."/>
            <person name="Revell C."/>
            <person name="Isobe S.N."/>
            <person name="Edwards D."/>
            <person name="Erskine W."/>
        </authorList>
    </citation>
    <scope>NUCLEOTIDE SEQUENCE [LARGE SCALE GENOMIC DNA]</scope>
    <source>
        <strain evidence="3">cv. Daliak</strain>
    </source>
</reference>